<reference evidence="12" key="1">
    <citation type="submission" date="2021-12" db="EMBL/GenBank/DDBJ databases">
        <authorList>
            <person name="Martin H S."/>
        </authorList>
    </citation>
    <scope>NUCLEOTIDE SEQUENCE</scope>
</reference>
<evidence type="ECO:0000256" key="10">
    <source>
        <dbReference type="RuleBase" id="RU363063"/>
    </source>
</evidence>
<evidence type="ECO:0000256" key="5">
    <source>
        <dbReference type="ARBA" id="ARBA00022692"/>
    </source>
</evidence>
<keyword evidence="5" id="KW-0812">Transmembrane</keyword>
<evidence type="ECO:0000256" key="1">
    <source>
        <dbReference type="ARBA" id="ARBA00004323"/>
    </source>
</evidence>
<dbReference type="Pfam" id="PF01762">
    <property type="entry name" value="Galactosyl_T"/>
    <property type="match status" value="1"/>
</dbReference>
<dbReference type="PANTHER" id="PTHR11214:SF3">
    <property type="entry name" value="BETA-1,3-GALACTOSYLTRANSFERASE 6"/>
    <property type="match status" value="1"/>
</dbReference>
<gene>
    <name evidence="12" type="ORF">BINO364_LOCUS4153</name>
</gene>
<dbReference type="OrthoDB" id="5512589at2759"/>
<dbReference type="AlphaFoldDB" id="A0A8J9UDU6"/>
<keyword evidence="6" id="KW-0735">Signal-anchor</keyword>
<keyword evidence="13" id="KW-1185">Reference proteome</keyword>
<feature type="signal peptide" evidence="11">
    <location>
        <begin position="1"/>
        <end position="15"/>
    </location>
</feature>
<name>A0A8J9UDU6_9NEOP</name>
<evidence type="ECO:0000256" key="6">
    <source>
        <dbReference type="ARBA" id="ARBA00022968"/>
    </source>
</evidence>
<comment type="subcellular location">
    <subcellularLocation>
        <location evidence="1 10">Golgi apparatus membrane</location>
        <topology evidence="1 10">Single-pass type II membrane protein</topology>
    </subcellularLocation>
</comment>
<dbReference type="PANTHER" id="PTHR11214">
    <property type="entry name" value="BETA-1,3-N-ACETYLGLUCOSAMINYLTRANSFERASE"/>
    <property type="match status" value="1"/>
</dbReference>
<keyword evidence="7" id="KW-1133">Transmembrane helix</keyword>
<dbReference type="GO" id="GO:0016758">
    <property type="term" value="F:hexosyltransferase activity"/>
    <property type="evidence" value="ECO:0007669"/>
    <property type="project" value="InterPro"/>
</dbReference>
<evidence type="ECO:0000313" key="13">
    <source>
        <dbReference type="Proteomes" id="UP000838878"/>
    </source>
</evidence>
<evidence type="ECO:0000313" key="12">
    <source>
        <dbReference type="EMBL" id="CAH0717559.1"/>
    </source>
</evidence>
<evidence type="ECO:0000256" key="9">
    <source>
        <dbReference type="ARBA" id="ARBA00023136"/>
    </source>
</evidence>
<dbReference type="EC" id="2.4.1.-" evidence="10"/>
<keyword evidence="9" id="KW-0472">Membrane</keyword>
<dbReference type="Gene3D" id="3.90.550.50">
    <property type="match status" value="1"/>
</dbReference>
<keyword evidence="8 10" id="KW-0333">Golgi apparatus</keyword>
<comment type="similarity">
    <text evidence="2 10">Belongs to the glycosyltransferase 31 family.</text>
</comment>
<feature type="chain" id="PRO_5035450630" description="Hexosyltransferase" evidence="11">
    <location>
        <begin position="16"/>
        <end position="187"/>
    </location>
</feature>
<proteinExistence type="inferred from homology"/>
<keyword evidence="4" id="KW-0808">Transferase</keyword>
<keyword evidence="11" id="KW-0732">Signal</keyword>
<evidence type="ECO:0000256" key="11">
    <source>
        <dbReference type="SAM" id="SignalP"/>
    </source>
</evidence>
<feature type="non-terminal residue" evidence="12">
    <location>
        <position position="187"/>
    </location>
</feature>
<evidence type="ECO:0000256" key="4">
    <source>
        <dbReference type="ARBA" id="ARBA00022679"/>
    </source>
</evidence>
<keyword evidence="3 10" id="KW-0328">Glycosyltransferase</keyword>
<evidence type="ECO:0000256" key="3">
    <source>
        <dbReference type="ARBA" id="ARBA00022676"/>
    </source>
</evidence>
<dbReference type="GO" id="GO:0000139">
    <property type="term" value="C:Golgi membrane"/>
    <property type="evidence" value="ECO:0007669"/>
    <property type="project" value="UniProtKB-SubCell"/>
</dbReference>
<accession>A0A8J9UDU6</accession>
<dbReference type="InterPro" id="IPR002659">
    <property type="entry name" value="Glyco_trans_31"/>
</dbReference>
<dbReference type="GO" id="GO:0006493">
    <property type="term" value="P:protein O-linked glycosylation"/>
    <property type="evidence" value="ECO:0007669"/>
    <property type="project" value="TreeGrafter"/>
</dbReference>
<organism evidence="12 13">
    <name type="scientific">Brenthis ino</name>
    <name type="common">lesser marbled fritillary</name>
    <dbReference type="NCBI Taxonomy" id="405034"/>
    <lineage>
        <taxon>Eukaryota</taxon>
        <taxon>Metazoa</taxon>
        <taxon>Ecdysozoa</taxon>
        <taxon>Arthropoda</taxon>
        <taxon>Hexapoda</taxon>
        <taxon>Insecta</taxon>
        <taxon>Pterygota</taxon>
        <taxon>Neoptera</taxon>
        <taxon>Endopterygota</taxon>
        <taxon>Lepidoptera</taxon>
        <taxon>Glossata</taxon>
        <taxon>Ditrysia</taxon>
        <taxon>Papilionoidea</taxon>
        <taxon>Nymphalidae</taxon>
        <taxon>Heliconiinae</taxon>
        <taxon>Argynnini</taxon>
        <taxon>Brenthis</taxon>
    </lineage>
</organism>
<dbReference type="EMBL" id="OV170232">
    <property type="protein sequence ID" value="CAH0717559.1"/>
    <property type="molecule type" value="Genomic_DNA"/>
</dbReference>
<evidence type="ECO:0000256" key="2">
    <source>
        <dbReference type="ARBA" id="ARBA00008661"/>
    </source>
</evidence>
<evidence type="ECO:0000256" key="8">
    <source>
        <dbReference type="ARBA" id="ARBA00023034"/>
    </source>
</evidence>
<evidence type="ECO:0000256" key="7">
    <source>
        <dbReference type="ARBA" id="ARBA00022989"/>
    </source>
</evidence>
<protein>
    <recommendedName>
        <fullName evidence="10">Hexosyltransferase</fullName>
        <ecNumber evidence="10">2.4.1.-</ecNumber>
    </recommendedName>
</protein>
<sequence length="187" mass="21896">MWCLVCGWWLSDANSQALLPTIAVQDLDHFRINRNLKSYLDVMSCTFTILIRLNVRSAESLDAEYYAEAKQYSDIIIYNFQDHYQNLTLKTGLILQWTVRRCSPRMLFKTDDDIFINPWMMNRLLQEYSGTDLVGKVLSCNVLRDRYHKWFLLRWLYPSDSVSEYLSGAGYLINGLQLLLSDLVVDS</sequence>
<dbReference type="Proteomes" id="UP000838878">
    <property type="component" value="Chromosome 12"/>
</dbReference>